<dbReference type="EMBL" id="CAFBIZ010000179">
    <property type="protein sequence ID" value="CAB4851571.1"/>
    <property type="molecule type" value="Genomic_DNA"/>
</dbReference>
<proteinExistence type="predicted"/>
<name>A0A6J7C352_9ZZZZ</name>
<keyword evidence="2" id="KW-0472">Membrane</keyword>
<evidence type="ECO:0000256" key="2">
    <source>
        <dbReference type="SAM" id="Phobius"/>
    </source>
</evidence>
<accession>A0A6J7C352</accession>
<feature type="transmembrane region" description="Helical" evidence="2">
    <location>
        <begin position="49"/>
        <end position="71"/>
    </location>
</feature>
<organism evidence="3">
    <name type="scientific">freshwater metagenome</name>
    <dbReference type="NCBI Taxonomy" id="449393"/>
    <lineage>
        <taxon>unclassified sequences</taxon>
        <taxon>metagenomes</taxon>
        <taxon>ecological metagenomes</taxon>
    </lineage>
</organism>
<dbReference type="AlphaFoldDB" id="A0A6J7C352"/>
<sequence length="279" mass="27271">MLSAQPPASPEKSLWRACGNAGAPFRKVAYKWYGPFAVNAATLVGMLKWPIVVVVVVGASAALVAFVGGALPDAPGQAPATPPSSSGPSASAPVTPGLAAGDANKPAAYPPGQSMTVSASPSSVAVGARLTATALKVKSGCKVKFSLGSNSVTVKSDSGKAVATLTAPSSAGTYPLLAATASCSTTASAFTNVIVAIPPAVRAPATVTHGVSFNITVSGFPANSQVAVTLIKSGVLVSKTVTTNGSGAGTVAVVLTKTGTYTVTATKGTVTAATTTKVL</sequence>
<keyword evidence="2" id="KW-0812">Transmembrane</keyword>
<evidence type="ECO:0000256" key="1">
    <source>
        <dbReference type="SAM" id="MobiDB-lite"/>
    </source>
</evidence>
<protein>
    <submittedName>
        <fullName evidence="3">Unannotated protein</fullName>
    </submittedName>
</protein>
<feature type="compositionally biased region" description="Low complexity" evidence="1">
    <location>
        <begin position="75"/>
        <end position="97"/>
    </location>
</feature>
<evidence type="ECO:0000313" key="3">
    <source>
        <dbReference type="EMBL" id="CAB4851571.1"/>
    </source>
</evidence>
<feature type="region of interest" description="Disordered" evidence="1">
    <location>
        <begin position="75"/>
        <end position="105"/>
    </location>
</feature>
<gene>
    <name evidence="3" type="ORF">UFOPK3268_01288</name>
</gene>
<keyword evidence="2" id="KW-1133">Transmembrane helix</keyword>
<reference evidence="3" key="1">
    <citation type="submission" date="2020-05" db="EMBL/GenBank/DDBJ databases">
        <authorList>
            <person name="Chiriac C."/>
            <person name="Salcher M."/>
            <person name="Ghai R."/>
            <person name="Kavagutti S V."/>
        </authorList>
    </citation>
    <scope>NUCLEOTIDE SEQUENCE</scope>
</reference>